<feature type="region of interest" description="Disordered" evidence="1">
    <location>
        <begin position="23"/>
        <end position="46"/>
    </location>
</feature>
<dbReference type="Proteomes" id="UP001239267">
    <property type="component" value="Unassembled WGS sequence"/>
</dbReference>
<sequence>MLAIALLGTGCAGEKDVVEQKTGSAASGSSASSSAVPTKASGSLVSSGFGQKDEYVWVTSLVHNDSGKVGQTVTVQFNAKDAAGKLVKSTSQVETFTRVNQDIAVGTQIDVQKDVKIATVEATLLIEDRGTFSREPFPEMPMTPVTVVADPYGGSTATFELTNPTGQPVKSPRLGIICYDAVNTIIGGGVDFPELVPPSGKVVVEARLLTSNVPASCRAFDGGPMF</sequence>
<proteinExistence type="predicted"/>
<name>A0AAJ1WGR4_9MICC</name>
<protein>
    <submittedName>
        <fullName evidence="2">Uncharacterized protein</fullName>
    </submittedName>
</protein>
<comment type="caution">
    <text evidence="2">The sequence shown here is derived from an EMBL/GenBank/DDBJ whole genome shotgun (WGS) entry which is preliminary data.</text>
</comment>
<keyword evidence="3" id="KW-1185">Reference proteome</keyword>
<gene>
    <name evidence="2" type="ORF">J2T23_003237</name>
</gene>
<evidence type="ECO:0000313" key="3">
    <source>
        <dbReference type="Proteomes" id="UP001239267"/>
    </source>
</evidence>
<dbReference type="EMBL" id="JAUSTB010000012">
    <property type="protein sequence ID" value="MDQ0147327.1"/>
    <property type="molecule type" value="Genomic_DNA"/>
</dbReference>
<evidence type="ECO:0000256" key="1">
    <source>
        <dbReference type="SAM" id="MobiDB-lite"/>
    </source>
</evidence>
<dbReference type="RefSeq" id="WP_307361557.1">
    <property type="nucleotide sequence ID" value="NZ_JAUSTB010000012.1"/>
</dbReference>
<dbReference type="AlphaFoldDB" id="A0AAJ1WGR4"/>
<accession>A0AAJ1WGR4</accession>
<feature type="compositionally biased region" description="Low complexity" evidence="1">
    <location>
        <begin position="23"/>
        <end position="35"/>
    </location>
</feature>
<organism evidence="2 3">
    <name type="scientific">Pseudarthrobacter niigatensis</name>
    <dbReference type="NCBI Taxonomy" id="369935"/>
    <lineage>
        <taxon>Bacteria</taxon>
        <taxon>Bacillati</taxon>
        <taxon>Actinomycetota</taxon>
        <taxon>Actinomycetes</taxon>
        <taxon>Micrococcales</taxon>
        <taxon>Micrococcaceae</taxon>
        <taxon>Pseudarthrobacter</taxon>
    </lineage>
</organism>
<evidence type="ECO:0000313" key="2">
    <source>
        <dbReference type="EMBL" id="MDQ0147327.1"/>
    </source>
</evidence>
<reference evidence="2 3" key="1">
    <citation type="submission" date="2023-07" db="EMBL/GenBank/DDBJ databases">
        <title>Sorghum-associated microbial communities from plants grown in Nebraska, USA.</title>
        <authorList>
            <person name="Schachtman D."/>
        </authorList>
    </citation>
    <scope>NUCLEOTIDE SEQUENCE [LARGE SCALE GENOMIC DNA]</scope>
    <source>
        <strain evidence="2 3">DS1001</strain>
    </source>
</reference>